<accession>A0A2G8S6V8</accession>
<protein>
    <recommendedName>
        <fullName evidence="6">DNA2/NAM7 helicase-like C-terminal domain-containing protein</fullName>
    </recommendedName>
</protein>
<dbReference type="AlphaFoldDB" id="A0A2G8S6V8"/>
<dbReference type="CDD" id="cd17934">
    <property type="entry name" value="DEXXQc_Upf1-like"/>
    <property type="match status" value="1"/>
</dbReference>
<dbReference type="Proteomes" id="UP000230002">
    <property type="component" value="Unassembled WGS sequence"/>
</dbReference>
<dbReference type="CDD" id="cd18808">
    <property type="entry name" value="SF1_C_Upf1"/>
    <property type="match status" value="1"/>
</dbReference>
<evidence type="ECO:0000259" key="6">
    <source>
        <dbReference type="Pfam" id="PF13087"/>
    </source>
</evidence>
<feature type="region of interest" description="Disordered" evidence="5">
    <location>
        <begin position="341"/>
        <end position="365"/>
    </location>
</feature>
<dbReference type="Pfam" id="PF13087">
    <property type="entry name" value="AAA_12"/>
    <property type="match status" value="1"/>
</dbReference>
<evidence type="ECO:0000256" key="1">
    <source>
        <dbReference type="ARBA" id="ARBA00022741"/>
    </source>
</evidence>
<gene>
    <name evidence="7" type="ORF">GSI_08318</name>
</gene>
<keyword evidence="8" id="KW-1185">Reference proteome</keyword>
<dbReference type="STRING" id="1077348.A0A2G8S6V8"/>
<evidence type="ECO:0000256" key="2">
    <source>
        <dbReference type="ARBA" id="ARBA00022801"/>
    </source>
</evidence>
<dbReference type="PANTHER" id="PTHR43788:SF16">
    <property type="entry name" value="HELICASE WITH ZINC FINGER 2"/>
    <property type="match status" value="1"/>
</dbReference>
<keyword evidence="3" id="KW-0347">Helicase</keyword>
<proteinExistence type="predicted"/>
<dbReference type="InterPro" id="IPR027417">
    <property type="entry name" value="P-loop_NTPase"/>
</dbReference>
<keyword evidence="2" id="KW-0378">Hydrolase</keyword>
<name>A0A2G8S6V8_9APHY</name>
<feature type="region of interest" description="Disordered" evidence="5">
    <location>
        <begin position="894"/>
        <end position="925"/>
    </location>
</feature>
<dbReference type="Pfam" id="PF13604">
    <property type="entry name" value="AAA_30"/>
    <property type="match status" value="1"/>
</dbReference>
<dbReference type="InterPro" id="IPR050534">
    <property type="entry name" value="Coronavir_polyprotein_1ab"/>
</dbReference>
<dbReference type="InterPro" id="IPR047187">
    <property type="entry name" value="SF1_C_Upf1"/>
</dbReference>
<comment type="caution">
    <text evidence="7">The sequence shown here is derived from an EMBL/GenBank/DDBJ whole genome shotgun (WGS) entry which is preliminary data.</text>
</comment>
<dbReference type="GO" id="GO:0016787">
    <property type="term" value="F:hydrolase activity"/>
    <property type="evidence" value="ECO:0007669"/>
    <property type="project" value="UniProtKB-KW"/>
</dbReference>
<evidence type="ECO:0000313" key="7">
    <source>
        <dbReference type="EMBL" id="PIL29510.1"/>
    </source>
</evidence>
<reference evidence="7 8" key="1">
    <citation type="journal article" date="2015" name="Sci. Rep.">
        <title>Chromosome-level genome map provides insights into diverse defense mechanisms in the medicinal fungus Ganoderma sinense.</title>
        <authorList>
            <person name="Zhu Y."/>
            <person name="Xu J."/>
            <person name="Sun C."/>
            <person name="Zhou S."/>
            <person name="Xu H."/>
            <person name="Nelson D.R."/>
            <person name="Qian J."/>
            <person name="Song J."/>
            <person name="Luo H."/>
            <person name="Xiang L."/>
            <person name="Li Y."/>
            <person name="Xu Z."/>
            <person name="Ji A."/>
            <person name="Wang L."/>
            <person name="Lu S."/>
            <person name="Hayward A."/>
            <person name="Sun W."/>
            <person name="Li X."/>
            <person name="Schwartz D.C."/>
            <person name="Wang Y."/>
            <person name="Chen S."/>
        </authorList>
    </citation>
    <scope>NUCLEOTIDE SEQUENCE [LARGE SCALE GENOMIC DNA]</scope>
    <source>
        <strain evidence="7 8">ZZ0214-1</strain>
    </source>
</reference>
<evidence type="ECO:0000313" key="8">
    <source>
        <dbReference type="Proteomes" id="UP000230002"/>
    </source>
</evidence>
<dbReference type="SUPFAM" id="SSF52540">
    <property type="entry name" value="P-loop containing nucleoside triphosphate hydrolases"/>
    <property type="match status" value="1"/>
</dbReference>
<evidence type="ECO:0000256" key="5">
    <source>
        <dbReference type="SAM" id="MobiDB-lite"/>
    </source>
</evidence>
<sequence length="925" mass="101735">MTSFIQQNLISPDLDIAPRSISLRKLAAKDVNVITRHILDNDTAVLGVSLRTSAKDGRVDLVAFATGTHVFQVTLGQASPVGSNCKDDLSQLLASARCQLVAFDMARLALHLYKQFGVRVHGVDLSTLFSTSTAAPDTPADLVSTRLHPNINRHRIHALWHDEEERSICLRAWLAALIAESSEDAVLRALKVDTDHLPKPHLQCLADLMTNVALLEAEKPTQAENEFEGVVLDGDGQLVIQNARYNTRVRRSKQTTVVLETTHGRTITGHAVHAEGKRTGVAVHGGNFRGDIQSIRTVGREEPTLAERARDEFILRLLRGEVRSLVQSAFVRALWFPEGPPGKGRRTGSYQNQREGGDDGDEDADDEYGWSMSFAMLNAAQKEVVRAMWSDDEPLVVVHGPPGTGKTRTIAVALEEWGRCGEPTWVIAQSNVGVKNIARTLIKHDVDFKLIVSKEFYVEWHEHLYETIEQHLIRSDDLIVDPVAAERFIGGSAVILCTVSMLSNPGLDSCGMYHLVPVERLVVDEASQIDSFEFMHLFHKFRVLQKVCMFGDPKQLPPFGKETAPLMKTIFDFKHLKPSAYFLNTQYRMPLPLGEFISEEVYNSKLKSVRKITDTACVRFVDVRKGTEESMDPGWKNTEEVHAVVNIVKNYYKRLDFCIITPYDAQRNAIAQRLKQENLPWESVYNVDSFQGHEAPYVIVSTVRTTRPGFLCMLNRMNVMLTRCSAGMVLVTNRRFLADAGRDTLLGKLARRWNGPRDSDAWVDALALSLSDGRRASLPGAPATTAISSHPLGGGGLGASLAAASRSHSSTGLDGILGVVPARTAVLRAVARLAVPATATHVHIPLPRPSLSISNPVEPREPRYGYPTAVDGSEHLSAKLGAMRVVGRGARDGSDAFPALGGVSPKKKASAPMGRWRAGSDACRL</sequence>
<evidence type="ECO:0000256" key="4">
    <source>
        <dbReference type="ARBA" id="ARBA00022840"/>
    </source>
</evidence>
<keyword evidence="4" id="KW-0067">ATP-binding</keyword>
<dbReference type="OrthoDB" id="6513042at2759"/>
<organism evidence="7 8">
    <name type="scientific">Ganoderma sinense ZZ0214-1</name>
    <dbReference type="NCBI Taxonomy" id="1077348"/>
    <lineage>
        <taxon>Eukaryota</taxon>
        <taxon>Fungi</taxon>
        <taxon>Dikarya</taxon>
        <taxon>Basidiomycota</taxon>
        <taxon>Agaricomycotina</taxon>
        <taxon>Agaricomycetes</taxon>
        <taxon>Polyporales</taxon>
        <taxon>Polyporaceae</taxon>
        <taxon>Ganoderma</taxon>
    </lineage>
</organism>
<dbReference type="Gene3D" id="3.40.50.300">
    <property type="entry name" value="P-loop containing nucleotide triphosphate hydrolases"/>
    <property type="match status" value="2"/>
</dbReference>
<dbReference type="InterPro" id="IPR041679">
    <property type="entry name" value="DNA2/NAM7-like_C"/>
</dbReference>
<dbReference type="PANTHER" id="PTHR43788">
    <property type="entry name" value="DNA2/NAM7 HELICASE FAMILY MEMBER"/>
    <property type="match status" value="1"/>
</dbReference>
<feature type="domain" description="DNA2/NAM7 helicase-like C-terminal" evidence="6">
    <location>
        <begin position="577"/>
        <end position="734"/>
    </location>
</feature>
<dbReference type="GO" id="GO:0005524">
    <property type="term" value="F:ATP binding"/>
    <property type="evidence" value="ECO:0007669"/>
    <property type="project" value="UniProtKB-KW"/>
</dbReference>
<keyword evidence="1" id="KW-0547">Nucleotide-binding</keyword>
<dbReference type="GO" id="GO:0043139">
    <property type="term" value="F:5'-3' DNA helicase activity"/>
    <property type="evidence" value="ECO:0007669"/>
    <property type="project" value="TreeGrafter"/>
</dbReference>
<evidence type="ECO:0000256" key="3">
    <source>
        <dbReference type="ARBA" id="ARBA00022806"/>
    </source>
</evidence>
<dbReference type="EMBL" id="AYKW01000021">
    <property type="protein sequence ID" value="PIL29510.1"/>
    <property type="molecule type" value="Genomic_DNA"/>
</dbReference>